<organism evidence="1">
    <name type="scientific">viral metagenome</name>
    <dbReference type="NCBI Taxonomy" id="1070528"/>
    <lineage>
        <taxon>unclassified sequences</taxon>
        <taxon>metagenomes</taxon>
        <taxon>organismal metagenomes</taxon>
    </lineage>
</organism>
<protein>
    <submittedName>
        <fullName evidence="1">Uncharacterized protein</fullName>
    </submittedName>
</protein>
<name>A0A6C0J8X0_9ZZZZ</name>
<dbReference type="AlphaFoldDB" id="A0A6C0J8X0"/>
<dbReference type="EMBL" id="MN740327">
    <property type="protein sequence ID" value="QHU00448.1"/>
    <property type="molecule type" value="Genomic_DNA"/>
</dbReference>
<sequence length="95" mass="11036">MEWLTLGYTHLCTVEIPNDAQTLKFNHKYRSDQVIILDTPVLVKEHKIWSDIEICKCVIQQTGMALKYVKVQTEKLCKLALQQNGWALEHVKNPN</sequence>
<reference evidence="1" key="1">
    <citation type="journal article" date="2020" name="Nature">
        <title>Giant virus diversity and host interactions through global metagenomics.</title>
        <authorList>
            <person name="Schulz F."/>
            <person name="Roux S."/>
            <person name="Paez-Espino D."/>
            <person name="Jungbluth S."/>
            <person name="Walsh D.A."/>
            <person name="Denef V.J."/>
            <person name="McMahon K.D."/>
            <person name="Konstantinidis K.T."/>
            <person name="Eloe-Fadrosh E.A."/>
            <person name="Kyrpides N.C."/>
            <person name="Woyke T."/>
        </authorList>
    </citation>
    <scope>NUCLEOTIDE SEQUENCE</scope>
    <source>
        <strain evidence="1">GVMAG-M-3300025860-20</strain>
    </source>
</reference>
<proteinExistence type="predicted"/>
<accession>A0A6C0J8X0</accession>
<evidence type="ECO:0000313" key="1">
    <source>
        <dbReference type="EMBL" id="QHU00448.1"/>
    </source>
</evidence>